<organism evidence="7 8">
    <name type="scientific">Nocardia brasiliensis (strain ATCC 700358 / HUJEG-1)</name>
    <dbReference type="NCBI Taxonomy" id="1133849"/>
    <lineage>
        <taxon>Bacteria</taxon>
        <taxon>Bacillati</taxon>
        <taxon>Actinomycetota</taxon>
        <taxon>Actinomycetes</taxon>
        <taxon>Mycobacteriales</taxon>
        <taxon>Nocardiaceae</taxon>
        <taxon>Nocardia</taxon>
    </lineage>
</organism>
<dbReference type="PROSITE" id="PS50850">
    <property type="entry name" value="MFS"/>
    <property type="match status" value="1"/>
</dbReference>
<feature type="transmembrane region" description="Helical" evidence="5">
    <location>
        <begin position="279"/>
        <end position="297"/>
    </location>
</feature>
<dbReference type="InterPro" id="IPR020846">
    <property type="entry name" value="MFS_dom"/>
</dbReference>
<proteinExistence type="predicted"/>
<keyword evidence="2 5" id="KW-0812">Transmembrane</keyword>
<dbReference type="eggNOG" id="COG2814">
    <property type="taxonomic scope" value="Bacteria"/>
</dbReference>
<dbReference type="Gene3D" id="1.20.1250.20">
    <property type="entry name" value="MFS general substrate transporter like domains"/>
    <property type="match status" value="2"/>
</dbReference>
<keyword evidence="4 5" id="KW-0472">Membrane</keyword>
<evidence type="ECO:0000256" key="4">
    <source>
        <dbReference type="ARBA" id="ARBA00023136"/>
    </source>
</evidence>
<feature type="transmembrane region" description="Helical" evidence="5">
    <location>
        <begin position="365"/>
        <end position="385"/>
    </location>
</feature>
<feature type="transmembrane region" description="Helical" evidence="5">
    <location>
        <begin position="166"/>
        <end position="192"/>
    </location>
</feature>
<evidence type="ECO:0000313" key="8">
    <source>
        <dbReference type="Proteomes" id="UP000006304"/>
    </source>
</evidence>
<reference evidence="7 8" key="1">
    <citation type="journal article" date="2012" name="J. Bacteriol.">
        <title>Complete genome sequence of Nocardia brasiliensis HUJEG-1.</title>
        <authorList>
            <person name="Vera-Cabrera L."/>
            <person name="Ortiz-Lopez R."/>
            <person name="Elizondo-Gonzalez R."/>
            <person name="Perez-Maya A.A."/>
            <person name="Ocampo-Candiani J."/>
        </authorList>
    </citation>
    <scope>NUCLEOTIDE SEQUENCE [LARGE SCALE GENOMIC DNA]</scope>
    <source>
        <strain evidence="8">ATCC 700358</strain>
    </source>
</reference>
<dbReference type="SUPFAM" id="SSF103473">
    <property type="entry name" value="MFS general substrate transporter"/>
    <property type="match status" value="1"/>
</dbReference>
<keyword evidence="3 5" id="KW-1133">Transmembrane helix</keyword>
<feature type="transmembrane region" description="Helical" evidence="5">
    <location>
        <begin position="303"/>
        <end position="324"/>
    </location>
</feature>
<feature type="transmembrane region" description="Helical" evidence="5">
    <location>
        <begin position="245"/>
        <end position="267"/>
    </location>
</feature>
<evidence type="ECO:0000256" key="3">
    <source>
        <dbReference type="ARBA" id="ARBA00022989"/>
    </source>
</evidence>
<comment type="subcellular location">
    <subcellularLocation>
        <location evidence="1">Cell membrane</location>
        <topology evidence="1">Multi-pass membrane protein</topology>
    </subcellularLocation>
</comment>
<accession>K0EKL9</accession>
<dbReference type="HOGENOM" id="CLU_040537_0_0_11"/>
<gene>
    <name evidence="7" type="ORF">O3I_010035</name>
</gene>
<dbReference type="GO" id="GO:0005886">
    <property type="term" value="C:plasma membrane"/>
    <property type="evidence" value="ECO:0007669"/>
    <property type="project" value="UniProtKB-SubCell"/>
</dbReference>
<feature type="transmembrane region" description="Helical" evidence="5">
    <location>
        <begin position="51"/>
        <end position="69"/>
    </location>
</feature>
<evidence type="ECO:0000256" key="1">
    <source>
        <dbReference type="ARBA" id="ARBA00004651"/>
    </source>
</evidence>
<dbReference type="PANTHER" id="PTHR43129">
    <property type="entry name" value="FOSMIDOMYCIN RESISTANCE PROTEIN"/>
    <property type="match status" value="1"/>
</dbReference>
<evidence type="ECO:0000256" key="5">
    <source>
        <dbReference type="SAM" id="Phobius"/>
    </source>
</evidence>
<dbReference type="AlphaFoldDB" id="K0EKL9"/>
<name>K0EKL9_NOCB7</name>
<protein>
    <submittedName>
        <fullName evidence="7">Putative membrane efflux protein</fullName>
    </submittedName>
</protein>
<dbReference type="InterPro" id="IPR036259">
    <property type="entry name" value="MFS_trans_sf"/>
</dbReference>
<evidence type="ECO:0000259" key="6">
    <source>
        <dbReference type="PROSITE" id="PS50850"/>
    </source>
</evidence>
<sequence>MVSAELEQTLRTEHLSPWKRMRYWMVAHAVDDFYQGLVPASIPFFVLERHYSYVAASGLALAATLGSSLPQPILGVLADRWRLLWLAPAGLAVAGIGAGLAGLAPAYWLVWMLLLVSGLGIAAFHPAAGRDARRDAGHSASAMSLFAAGGSVGFFLAPALATPALVAYGVGATALFIPPAVLMGFVLWRYQLRRTSGLRGVVAAAGHDRWRPFFVLTAVAVVRSIISFGLNTFLALYWINALGSSPTLGGVALAAFLVGGVAGTLLGGRIADRIGMTRTIQIGSVAAIPAIAALRFVPSPHLALALAALTGVIVNIPFAVLVKLGQDYLPSRPGTAAGVTLGLAVSVGGLFVPLLGLIADHQGPQAVLTTLCFVPIAAIGLSLMLPPVERTRKASDPVVSQPDS</sequence>
<feature type="transmembrane region" description="Helical" evidence="5">
    <location>
        <begin position="336"/>
        <end position="359"/>
    </location>
</feature>
<feature type="transmembrane region" description="Helical" evidence="5">
    <location>
        <begin position="108"/>
        <end position="128"/>
    </location>
</feature>
<dbReference type="PANTHER" id="PTHR43129:SF1">
    <property type="entry name" value="FOSMIDOMYCIN RESISTANCE PROTEIN"/>
    <property type="match status" value="1"/>
</dbReference>
<feature type="domain" description="Major facilitator superfamily (MFS) profile" evidence="6">
    <location>
        <begin position="213"/>
        <end position="404"/>
    </location>
</feature>
<dbReference type="Proteomes" id="UP000006304">
    <property type="component" value="Chromosome"/>
</dbReference>
<dbReference type="KEGG" id="nbr:O3I_010035"/>
<feature type="transmembrane region" description="Helical" evidence="5">
    <location>
        <begin position="213"/>
        <end position="239"/>
    </location>
</feature>
<dbReference type="STRING" id="1133849.O3I_010035"/>
<dbReference type="InterPro" id="IPR011701">
    <property type="entry name" value="MFS"/>
</dbReference>
<feature type="transmembrane region" description="Helical" evidence="5">
    <location>
        <begin position="81"/>
        <end position="102"/>
    </location>
</feature>
<evidence type="ECO:0000256" key="2">
    <source>
        <dbReference type="ARBA" id="ARBA00022692"/>
    </source>
</evidence>
<dbReference type="Pfam" id="PF07690">
    <property type="entry name" value="MFS_1"/>
    <property type="match status" value="1"/>
</dbReference>
<dbReference type="RefSeq" id="WP_014982823.1">
    <property type="nucleotide sequence ID" value="NC_018681.1"/>
</dbReference>
<dbReference type="EMBL" id="CP003876">
    <property type="protein sequence ID" value="AFT99967.1"/>
    <property type="molecule type" value="Genomic_DNA"/>
</dbReference>
<dbReference type="GO" id="GO:0022857">
    <property type="term" value="F:transmembrane transporter activity"/>
    <property type="evidence" value="ECO:0007669"/>
    <property type="project" value="InterPro"/>
</dbReference>
<feature type="transmembrane region" description="Helical" evidence="5">
    <location>
        <begin position="140"/>
        <end position="160"/>
    </location>
</feature>
<evidence type="ECO:0000313" key="7">
    <source>
        <dbReference type="EMBL" id="AFT99967.1"/>
    </source>
</evidence>
<keyword evidence="8" id="KW-1185">Reference proteome</keyword>
<dbReference type="CDD" id="cd17478">
    <property type="entry name" value="MFS_FsR"/>
    <property type="match status" value="1"/>
</dbReference>